<reference evidence="2 3" key="1">
    <citation type="journal article" date="2022" name="Nat. Microbiol.">
        <title>Three families of Asgard archaeal viruses identified in metagenome-assembled genomes.</title>
        <authorList>
            <person name="Medvedeva S."/>
            <person name="Sun J."/>
            <person name="Yutin N."/>
            <person name="Koonin E.V."/>
            <person name="Nunoura T."/>
            <person name="Rinke C."/>
            <person name="Krupovic M."/>
        </authorList>
    </citation>
    <scope>NUCLEOTIDE SEQUENCE [LARGE SCALE GENOMIC DNA]</scope>
    <source>
        <strain evidence="2">VerdaV1</strain>
    </source>
</reference>
<dbReference type="KEGG" id="vg:80402172"/>
<dbReference type="Proteomes" id="UP001162252">
    <property type="component" value="Segment"/>
</dbReference>
<feature type="transmembrane region" description="Helical" evidence="1">
    <location>
        <begin position="93"/>
        <end position="112"/>
    </location>
</feature>
<feature type="transmembrane region" description="Helical" evidence="1">
    <location>
        <begin position="133"/>
        <end position="156"/>
    </location>
</feature>
<proteinExistence type="predicted"/>
<accession>A0AA35CPH6</accession>
<feature type="transmembrane region" description="Helical" evidence="1">
    <location>
        <begin position="162"/>
        <end position="183"/>
    </location>
</feature>
<dbReference type="GeneID" id="80402172"/>
<dbReference type="RefSeq" id="YP_010772459.1">
    <property type="nucleotide sequence ID" value="NC_074644.1"/>
</dbReference>
<keyword evidence="1" id="KW-0472">Membrane</keyword>
<evidence type="ECO:0000313" key="3">
    <source>
        <dbReference type="Proteomes" id="UP001162252"/>
    </source>
</evidence>
<feature type="transmembrane region" description="Helical" evidence="1">
    <location>
        <begin position="21"/>
        <end position="38"/>
    </location>
</feature>
<organism evidence="2 3">
    <name type="scientific">Lokiarchaeia virus VerdaV1</name>
    <dbReference type="NCBI Taxonomy" id="3070170"/>
    <lineage>
        <taxon>Viruses</taxon>
        <taxon>Duplodnaviria</taxon>
        <taxon>Heunggongvirae</taxon>
        <taxon>Uroviricota</taxon>
        <taxon>Caudoviricetes</taxon>
        <taxon>Verdandiviridae</taxon>
        <taxon>Dolusvirus</taxon>
        <taxon>Dolusvirus shimokitaense</taxon>
    </lineage>
</organism>
<protein>
    <submittedName>
        <fullName evidence="2">Tail tape measure protein</fullName>
    </submittedName>
</protein>
<dbReference type="EMBL" id="LC711077">
    <property type="protein sequence ID" value="BDI54863.1"/>
    <property type="molecule type" value="Genomic_DNA"/>
</dbReference>
<keyword evidence="1" id="KW-0812">Transmembrane</keyword>
<keyword evidence="1" id="KW-1133">Transmembrane helix</keyword>
<name>A0AA35CPH6_9CAUD</name>
<evidence type="ECO:0000313" key="2">
    <source>
        <dbReference type="EMBL" id="BDI54863.1"/>
    </source>
</evidence>
<evidence type="ECO:0000256" key="1">
    <source>
        <dbReference type="SAM" id="Phobius"/>
    </source>
</evidence>
<keyword evidence="3" id="KW-1185">Reference proteome</keyword>
<feature type="transmembrane region" description="Helical" evidence="1">
    <location>
        <begin position="69"/>
        <end position="87"/>
    </location>
</feature>
<sequence>METLGGQKPAKVEKAAKETKGMFQTLIGASLGPVGAILKFLESLKPFMAIIKIVQGLFKALMGEAFKPIIEVLKPIFGILIGFMPIFKALGKIIGVLISFGLIPLRVAFALIEKFLTPLLPYIEWFADLMGELMIYIDPLIDLIVNGLLVAIKWIWFGIASFINGIISLINLIPGVNISLIPLPTFKYGGVMPHTGYAWLEKNEVILSPTQLNNMYYEQQETNRLLKHIIRDRRII</sequence>